<dbReference type="RefSeq" id="WP_345336395.1">
    <property type="nucleotide sequence ID" value="NZ_BAABJZ010000095.1"/>
</dbReference>
<dbReference type="Gene3D" id="1.20.1600.10">
    <property type="entry name" value="Outer membrane efflux proteins (OEP)"/>
    <property type="match status" value="1"/>
</dbReference>
<sequence>MKYLSRARYWALPLALGFCLSPVSVAAEQAVADLRSRALSESVLTQLEQLPQIQTEAARLKQQQLAVDTASQALYNPELGLEAENIGGDVDIEYSLSLSQGYDRGDKRGLQTRLAQLEAQQALAEFGLLRNEQLAALLTAWVDLDLARQTDAYTEQTQQRTEAMMVLARQMVSVGEIAPLDGKLLQLELARLAASRSDSQRALIQAEAVLSRLGGASLLGLARTQTLALGALPAPAPADRTRLPALQPAYQAVKAARALFSLSQIQAKADPTFSIGASADGNDQSMSVGVSIPLNIRNRFNGEIAQANQGIIIAEQAFLSQQRDLGIELDALRQQLSLYSDSVTQWHALAEGPLQDSQSLLERQWRGGEITTTDYLQSQQQLTDTWASGAELRAERARTWLALMATRGDLELWLQQQQAR</sequence>
<gene>
    <name evidence="2" type="ORF">GCM10023333_31390</name>
</gene>
<feature type="chain" id="PRO_5046454108" evidence="1">
    <location>
        <begin position="27"/>
        <end position="420"/>
    </location>
</feature>
<name>A0ABP9FEC5_9GAMM</name>
<accession>A0ABP9FEC5</accession>
<comment type="caution">
    <text evidence="2">The sequence shown here is derived from an EMBL/GenBank/DDBJ whole genome shotgun (WGS) entry which is preliminary data.</text>
</comment>
<protein>
    <submittedName>
        <fullName evidence="2">TolC family protein</fullName>
    </submittedName>
</protein>
<dbReference type="SUPFAM" id="SSF56954">
    <property type="entry name" value="Outer membrane efflux proteins (OEP)"/>
    <property type="match status" value="1"/>
</dbReference>
<dbReference type="Proteomes" id="UP001499988">
    <property type="component" value="Unassembled WGS sequence"/>
</dbReference>
<keyword evidence="3" id="KW-1185">Reference proteome</keyword>
<reference evidence="3" key="1">
    <citation type="journal article" date="2019" name="Int. J. Syst. Evol. Microbiol.">
        <title>The Global Catalogue of Microorganisms (GCM) 10K type strain sequencing project: providing services to taxonomists for standard genome sequencing and annotation.</title>
        <authorList>
            <consortium name="The Broad Institute Genomics Platform"/>
            <consortium name="The Broad Institute Genome Sequencing Center for Infectious Disease"/>
            <person name="Wu L."/>
            <person name="Ma J."/>
        </authorList>
    </citation>
    <scope>NUCLEOTIDE SEQUENCE [LARGE SCALE GENOMIC DNA]</scope>
    <source>
        <strain evidence="3">JCM 18401</strain>
    </source>
</reference>
<organism evidence="2 3">
    <name type="scientific">Ferrimonas pelagia</name>
    <dbReference type="NCBI Taxonomy" id="1177826"/>
    <lineage>
        <taxon>Bacteria</taxon>
        <taxon>Pseudomonadati</taxon>
        <taxon>Pseudomonadota</taxon>
        <taxon>Gammaproteobacteria</taxon>
        <taxon>Alteromonadales</taxon>
        <taxon>Ferrimonadaceae</taxon>
        <taxon>Ferrimonas</taxon>
    </lineage>
</organism>
<evidence type="ECO:0000313" key="3">
    <source>
        <dbReference type="Proteomes" id="UP001499988"/>
    </source>
</evidence>
<dbReference type="EMBL" id="BAABJZ010000095">
    <property type="protein sequence ID" value="GAA4895904.1"/>
    <property type="molecule type" value="Genomic_DNA"/>
</dbReference>
<evidence type="ECO:0000256" key="1">
    <source>
        <dbReference type="SAM" id="SignalP"/>
    </source>
</evidence>
<feature type="signal peptide" evidence="1">
    <location>
        <begin position="1"/>
        <end position="26"/>
    </location>
</feature>
<evidence type="ECO:0000313" key="2">
    <source>
        <dbReference type="EMBL" id="GAA4895904.1"/>
    </source>
</evidence>
<proteinExistence type="predicted"/>
<keyword evidence="1" id="KW-0732">Signal</keyword>